<name>A0A2M8KLH1_9BACT</name>
<evidence type="ECO:0000256" key="7">
    <source>
        <dbReference type="ARBA" id="ARBA00023239"/>
    </source>
</evidence>
<dbReference type="GO" id="GO:0019287">
    <property type="term" value="P:isopentenyl diphosphate biosynthetic process, mevalonate pathway"/>
    <property type="evidence" value="ECO:0007669"/>
    <property type="project" value="InterPro"/>
</dbReference>
<dbReference type="AlphaFoldDB" id="A0A2M8KLH1"/>
<dbReference type="Pfam" id="PF22700">
    <property type="entry name" value="MVD-like_N"/>
    <property type="match status" value="1"/>
</dbReference>
<keyword evidence="3" id="KW-0444">Lipid biosynthesis</keyword>
<dbReference type="GO" id="GO:0005829">
    <property type="term" value="C:cytosol"/>
    <property type="evidence" value="ECO:0007669"/>
    <property type="project" value="InterPro"/>
</dbReference>
<dbReference type="Pfam" id="PF18376">
    <property type="entry name" value="MDD_C"/>
    <property type="match status" value="1"/>
</dbReference>
<dbReference type="Gene3D" id="3.30.230.10">
    <property type="match status" value="1"/>
</dbReference>
<dbReference type="SUPFAM" id="SSF55060">
    <property type="entry name" value="GHMP Kinase, C-terminal domain"/>
    <property type="match status" value="1"/>
</dbReference>
<feature type="domain" description="Diphosphomevalonate decarboxylase-like N-terminal" evidence="9">
    <location>
        <begin position="21"/>
        <end position="175"/>
    </location>
</feature>
<comment type="similarity">
    <text evidence="1">Belongs to the diphosphomevalonate decarboxylase family.</text>
</comment>
<dbReference type="FunFam" id="3.30.230.10:FF:000072">
    <property type="entry name" value="Diphosphomevalonate decarboxylase"/>
    <property type="match status" value="1"/>
</dbReference>
<evidence type="ECO:0000256" key="6">
    <source>
        <dbReference type="ARBA" id="ARBA00023098"/>
    </source>
</evidence>
<evidence type="ECO:0000256" key="1">
    <source>
        <dbReference type="ARBA" id="ARBA00008831"/>
    </source>
</evidence>
<dbReference type="InterPro" id="IPR020568">
    <property type="entry name" value="Ribosomal_Su5_D2-typ_SF"/>
</dbReference>
<dbReference type="PANTHER" id="PTHR10977:SF3">
    <property type="entry name" value="DIPHOSPHOMEVALONATE DECARBOXYLASE"/>
    <property type="match status" value="1"/>
</dbReference>
<dbReference type="NCBIfam" id="TIGR01240">
    <property type="entry name" value="mevDPdecarb"/>
    <property type="match status" value="1"/>
</dbReference>
<keyword evidence="7" id="KW-0456">Lyase</keyword>
<dbReference type="InterPro" id="IPR041431">
    <property type="entry name" value="Mvd1_C"/>
</dbReference>
<dbReference type="Proteomes" id="UP000231434">
    <property type="component" value="Unassembled WGS sequence"/>
</dbReference>
<dbReference type="EC" id="4.1.1.33" evidence="2"/>
<keyword evidence="6" id="KW-0443">Lipid metabolism</keyword>
<sequence>MLIIMRKELKLRINMKATAAAPSNIAFIKYWGKKDEKLRLPANSSISVNLSGLKTTTTVKFSKEYKQDKVQINGQVNKKESIRVVEHLDRIRKLAKIELKAKVVSVNNFPKSSGLASSASGFAALTVAATSAAGLKLSEKQLTILARLGSGSACRSIPDGFVEWIAGKTHQSSFARSIYPAKYWDISILVALVEGEKKKVSTTSGHKLARTSPFFGTRLKNINRKISLIKHLIKEKKFREFGQLVENESLEMHAIMLTSTPSLIYWQPATVAVMRHVRDLRHQGLPVYFTIDAGPHLFLICQNSDLTSITERLKTGRFIKKIILNRPARGIILTSNHLF</sequence>
<dbReference type="GO" id="GO:0005524">
    <property type="term" value="F:ATP binding"/>
    <property type="evidence" value="ECO:0007669"/>
    <property type="project" value="UniProtKB-KW"/>
</dbReference>
<keyword evidence="5" id="KW-0067">ATP-binding</keyword>
<dbReference type="SUPFAM" id="SSF54211">
    <property type="entry name" value="Ribosomal protein S5 domain 2-like"/>
    <property type="match status" value="1"/>
</dbReference>
<evidence type="ECO:0000259" key="9">
    <source>
        <dbReference type="Pfam" id="PF22700"/>
    </source>
</evidence>
<evidence type="ECO:0000259" key="8">
    <source>
        <dbReference type="Pfam" id="PF18376"/>
    </source>
</evidence>
<evidence type="ECO:0000256" key="4">
    <source>
        <dbReference type="ARBA" id="ARBA00022741"/>
    </source>
</evidence>
<dbReference type="InterPro" id="IPR036554">
    <property type="entry name" value="GHMP_kinase_C_sf"/>
</dbReference>
<evidence type="ECO:0000256" key="5">
    <source>
        <dbReference type="ARBA" id="ARBA00022840"/>
    </source>
</evidence>
<reference evidence="11" key="1">
    <citation type="submission" date="2017-09" db="EMBL/GenBank/DDBJ databases">
        <title>Depth-based differentiation of microbial function through sediment-hosted aquifers and enrichment of novel symbionts in the deep terrestrial subsurface.</title>
        <authorList>
            <person name="Probst A.J."/>
            <person name="Ladd B."/>
            <person name="Jarett J.K."/>
            <person name="Geller-Mcgrath D.E."/>
            <person name="Sieber C.M.K."/>
            <person name="Emerson J.B."/>
            <person name="Anantharaman K."/>
            <person name="Thomas B.C."/>
            <person name="Malmstrom R."/>
            <person name="Stieglmeier M."/>
            <person name="Klingl A."/>
            <person name="Woyke T."/>
            <person name="Ryan C.M."/>
            <person name="Banfield J.F."/>
        </authorList>
    </citation>
    <scope>NUCLEOTIDE SEQUENCE [LARGE SCALE GENOMIC DNA]</scope>
</reference>
<accession>A0A2M8KLH1</accession>
<dbReference type="InterPro" id="IPR053859">
    <property type="entry name" value="MVD-like_N"/>
</dbReference>
<dbReference type="InterPro" id="IPR005935">
    <property type="entry name" value="Mev_decarb"/>
</dbReference>
<evidence type="ECO:0000256" key="3">
    <source>
        <dbReference type="ARBA" id="ARBA00022516"/>
    </source>
</evidence>
<evidence type="ECO:0000313" key="10">
    <source>
        <dbReference type="EMBL" id="PJE60768.1"/>
    </source>
</evidence>
<organism evidence="10 11">
    <name type="scientific">Candidatus Roizmanbacteria bacterium CG10_big_fil_rev_8_21_14_0_10_36_26</name>
    <dbReference type="NCBI Taxonomy" id="1974851"/>
    <lineage>
        <taxon>Bacteria</taxon>
        <taxon>Candidatus Roizmaniibacteriota</taxon>
    </lineage>
</organism>
<proteinExistence type="inferred from homology"/>
<feature type="domain" description="Mvd1 C-terminal" evidence="8">
    <location>
        <begin position="188"/>
        <end position="314"/>
    </location>
</feature>
<dbReference type="PANTHER" id="PTHR10977">
    <property type="entry name" value="DIPHOSPHOMEVALONATE DECARBOXYLASE"/>
    <property type="match status" value="1"/>
</dbReference>
<dbReference type="InterPro" id="IPR029765">
    <property type="entry name" value="Mev_diP_decarb"/>
</dbReference>
<dbReference type="InterPro" id="IPR014721">
    <property type="entry name" value="Ribsml_uS5_D2-typ_fold_subgr"/>
</dbReference>
<evidence type="ECO:0000313" key="11">
    <source>
        <dbReference type="Proteomes" id="UP000231434"/>
    </source>
</evidence>
<dbReference type="Gene3D" id="3.30.70.890">
    <property type="entry name" value="GHMP kinase, C-terminal domain"/>
    <property type="match status" value="1"/>
</dbReference>
<dbReference type="PIRSF" id="PIRSF015950">
    <property type="entry name" value="Mev_P_decrbx"/>
    <property type="match status" value="1"/>
</dbReference>
<protein>
    <recommendedName>
        <fullName evidence="2">diphosphomevalonate decarboxylase</fullName>
        <ecNumber evidence="2">4.1.1.33</ecNumber>
    </recommendedName>
</protein>
<keyword evidence="4" id="KW-0547">Nucleotide-binding</keyword>
<evidence type="ECO:0000256" key="2">
    <source>
        <dbReference type="ARBA" id="ARBA00012296"/>
    </source>
</evidence>
<gene>
    <name evidence="10" type="primary">mvaD</name>
    <name evidence="10" type="ORF">COU86_02620</name>
</gene>
<dbReference type="EMBL" id="PFEB01000031">
    <property type="protein sequence ID" value="PJE60768.1"/>
    <property type="molecule type" value="Genomic_DNA"/>
</dbReference>
<comment type="caution">
    <text evidence="10">The sequence shown here is derived from an EMBL/GenBank/DDBJ whole genome shotgun (WGS) entry which is preliminary data.</text>
</comment>
<dbReference type="GO" id="GO:0004163">
    <property type="term" value="F:diphosphomevalonate decarboxylase activity"/>
    <property type="evidence" value="ECO:0007669"/>
    <property type="project" value="UniProtKB-EC"/>
</dbReference>